<feature type="region of interest" description="Disordered" evidence="1">
    <location>
        <begin position="60"/>
        <end position="82"/>
    </location>
</feature>
<sequence length="82" mass="9272">MCNGTMTALHSIADRTRTSSTKFGPPEFTEYDGAQLFATFLRWMERRGSFYCTFPKDFSDQEKAGEKDAPEQADSTLDSHAH</sequence>
<feature type="region of interest" description="Disordered" evidence="1">
    <location>
        <begin position="1"/>
        <end position="26"/>
    </location>
</feature>
<dbReference type="Proteomes" id="UP000077202">
    <property type="component" value="Unassembled WGS sequence"/>
</dbReference>
<protein>
    <submittedName>
        <fullName evidence="2">Uncharacterized protein</fullName>
    </submittedName>
</protein>
<evidence type="ECO:0000313" key="2">
    <source>
        <dbReference type="EMBL" id="OAE25970.1"/>
    </source>
</evidence>
<feature type="compositionally biased region" description="Basic and acidic residues" evidence="1">
    <location>
        <begin position="60"/>
        <end position="70"/>
    </location>
</feature>
<name>A0A176VYW5_MARPO</name>
<comment type="caution">
    <text evidence="2">The sequence shown here is derived from an EMBL/GenBank/DDBJ whole genome shotgun (WGS) entry which is preliminary data.</text>
</comment>
<proteinExistence type="predicted"/>
<reference evidence="2" key="1">
    <citation type="submission" date="2016-03" db="EMBL/GenBank/DDBJ databases">
        <title>Mechanisms controlling the formation of the plant cell surface in tip-growing cells are functionally conserved among land plants.</title>
        <authorList>
            <person name="Honkanen S."/>
            <person name="Jones V.A."/>
            <person name="Morieri G."/>
            <person name="Champion C."/>
            <person name="Hetherington A.J."/>
            <person name="Kelly S."/>
            <person name="Saint-Marcoux D."/>
            <person name="Proust H."/>
            <person name="Prescott H."/>
            <person name="Dolan L."/>
        </authorList>
    </citation>
    <scope>NUCLEOTIDE SEQUENCE [LARGE SCALE GENOMIC DNA]</scope>
    <source>
        <tissue evidence="2">Whole gametophyte</tissue>
    </source>
</reference>
<accession>A0A176VYW5</accession>
<dbReference type="AlphaFoldDB" id="A0A176VYW5"/>
<evidence type="ECO:0000256" key="1">
    <source>
        <dbReference type="SAM" id="MobiDB-lite"/>
    </source>
</evidence>
<keyword evidence="3" id="KW-1185">Reference proteome</keyword>
<evidence type="ECO:0000313" key="3">
    <source>
        <dbReference type="Proteomes" id="UP000077202"/>
    </source>
</evidence>
<dbReference type="EMBL" id="LVLJ01002271">
    <property type="protein sequence ID" value="OAE25970.1"/>
    <property type="molecule type" value="Genomic_DNA"/>
</dbReference>
<gene>
    <name evidence="2" type="ORF">AXG93_1712s1500</name>
</gene>
<organism evidence="2 3">
    <name type="scientific">Marchantia polymorpha subsp. ruderalis</name>
    <dbReference type="NCBI Taxonomy" id="1480154"/>
    <lineage>
        <taxon>Eukaryota</taxon>
        <taxon>Viridiplantae</taxon>
        <taxon>Streptophyta</taxon>
        <taxon>Embryophyta</taxon>
        <taxon>Marchantiophyta</taxon>
        <taxon>Marchantiopsida</taxon>
        <taxon>Marchantiidae</taxon>
        <taxon>Marchantiales</taxon>
        <taxon>Marchantiaceae</taxon>
        <taxon>Marchantia</taxon>
    </lineage>
</organism>